<dbReference type="InterPro" id="IPR013320">
    <property type="entry name" value="ConA-like_dom_sf"/>
</dbReference>
<dbReference type="InterPro" id="IPR003877">
    <property type="entry name" value="SPRY_dom"/>
</dbReference>
<feature type="compositionally biased region" description="Low complexity" evidence="5">
    <location>
        <begin position="281"/>
        <end position="292"/>
    </location>
</feature>
<dbReference type="GeneID" id="101376448"/>
<dbReference type="STRING" id="9708.A0A2U3W9X7"/>
<dbReference type="GO" id="GO:0005737">
    <property type="term" value="C:cytoplasm"/>
    <property type="evidence" value="ECO:0007669"/>
    <property type="project" value="UniProtKB-ARBA"/>
</dbReference>
<dbReference type="SMART" id="SM00449">
    <property type="entry name" value="SPRY"/>
    <property type="match status" value="1"/>
</dbReference>
<dbReference type="CTD" id="342931"/>
<dbReference type="Proteomes" id="UP000245340">
    <property type="component" value="Unplaced"/>
</dbReference>
<dbReference type="RefSeq" id="XP_004405139.1">
    <property type="nucleotide sequence ID" value="XM_004405082.1"/>
</dbReference>
<dbReference type="InterPro" id="IPR050143">
    <property type="entry name" value="TRIM/RBCC"/>
</dbReference>
<keyword evidence="8" id="KW-1185">Reference proteome</keyword>
<keyword evidence="2 4" id="KW-0863">Zinc-finger</keyword>
<name>A0A2U3W9X7_ODORO</name>
<dbReference type="Pfam" id="PF00622">
    <property type="entry name" value="SPRY"/>
    <property type="match status" value="1"/>
</dbReference>
<dbReference type="InterPro" id="IPR013083">
    <property type="entry name" value="Znf_RING/FYVE/PHD"/>
</dbReference>
<dbReference type="AlphaFoldDB" id="A0A2U3W9X7"/>
<protein>
    <submittedName>
        <fullName evidence="9">Ret finger protein-like 4A</fullName>
    </submittedName>
</protein>
<dbReference type="InterPro" id="IPR001841">
    <property type="entry name" value="Znf_RING"/>
</dbReference>
<dbReference type="GO" id="GO:0008270">
    <property type="term" value="F:zinc ion binding"/>
    <property type="evidence" value="ECO:0007669"/>
    <property type="project" value="UniProtKB-KW"/>
</dbReference>
<dbReference type="PROSITE" id="PS50089">
    <property type="entry name" value="ZF_RING_2"/>
    <property type="match status" value="1"/>
</dbReference>
<dbReference type="InterPro" id="IPR037960">
    <property type="entry name" value="SPRY/PRY_RFPL"/>
</dbReference>
<dbReference type="InterPro" id="IPR043136">
    <property type="entry name" value="B30.2/SPRY_sf"/>
</dbReference>
<dbReference type="OrthoDB" id="128536at2759"/>
<accession>A0A2U3W9X7</accession>
<dbReference type="KEGG" id="oro:101376448"/>
<dbReference type="PANTHER" id="PTHR24103">
    <property type="entry name" value="E3 UBIQUITIN-PROTEIN LIGASE TRIM"/>
    <property type="match status" value="1"/>
</dbReference>
<proteinExistence type="predicted"/>
<evidence type="ECO:0000256" key="5">
    <source>
        <dbReference type="SAM" id="MobiDB-lite"/>
    </source>
</evidence>
<feature type="domain" description="RING-type" evidence="6">
    <location>
        <begin position="11"/>
        <end position="53"/>
    </location>
</feature>
<keyword evidence="1" id="KW-0479">Metal-binding</keyword>
<feature type="domain" description="B30.2/SPRY" evidence="7">
    <location>
        <begin position="78"/>
        <end position="272"/>
    </location>
</feature>
<dbReference type="Pfam" id="PF13765">
    <property type="entry name" value="PRY"/>
    <property type="match status" value="1"/>
</dbReference>
<dbReference type="SUPFAM" id="SSF57850">
    <property type="entry name" value="RING/U-box"/>
    <property type="match status" value="1"/>
</dbReference>
<dbReference type="InterPro" id="IPR006574">
    <property type="entry name" value="PRY"/>
</dbReference>
<reference evidence="9" key="1">
    <citation type="submission" date="2025-08" db="UniProtKB">
        <authorList>
            <consortium name="RefSeq"/>
        </authorList>
    </citation>
    <scope>IDENTIFICATION</scope>
</reference>
<evidence type="ECO:0000259" key="6">
    <source>
        <dbReference type="PROSITE" id="PS50089"/>
    </source>
</evidence>
<evidence type="ECO:0000259" key="7">
    <source>
        <dbReference type="PROSITE" id="PS50188"/>
    </source>
</evidence>
<dbReference type="FunFam" id="2.60.120.920:FF:000040">
    <property type="entry name" value="Ret finger protein-like 4A"/>
    <property type="match status" value="1"/>
</dbReference>
<dbReference type="CDD" id="cd15821">
    <property type="entry name" value="SPRY_PRY_RFPL"/>
    <property type="match status" value="1"/>
</dbReference>
<dbReference type="SUPFAM" id="SSF49899">
    <property type="entry name" value="Concanavalin A-like lectins/glucanases"/>
    <property type="match status" value="1"/>
</dbReference>
<dbReference type="SMART" id="SM00589">
    <property type="entry name" value="PRY"/>
    <property type="match status" value="1"/>
</dbReference>
<evidence type="ECO:0000256" key="1">
    <source>
        <dbReference type="ARBA" id="ARBA00022723"/>
    </source>
</evidence>
<dbReference type="Pfam" id="PF11002">
    <property type="entry name" value="RDM"/>
    <property type="match status" value="1"/>
</dbReference>
<evidence type="ECO:0000256" key="4">
    <source>
        <dbReference type="PROSITE-ProRule" id="PRU00175"/>
    </source>
</evidence>
<organism evidence="8 9">
    <name type="scientific">Odobenus rosmarus divergens</name>
    <name type="common">Pacific walrus</name>
    <dbReference type="NCBI Taxonomy" id="9708"/>
    <lineage>
        <taxon>Eukaryota</taxon>
        <taxon>Metazoa</taxon>
        <taxon>Chordata</taxon>
        <taxon>Craniata</taxon>
        <taxon>Vertebrata</taxon>
        <taxon>Euteleostomi</taxon>
        <taxon>Mammalia</taxon>
        <taxon>Eutheria</taxon>
        <taxon>Laurasiatheria</taxon>
        <taxon>Carnivora</taxon>
        <taxon>Caniformia</taxon>
        <taxon>Pinnipedia</taxon>
        <taxon>Odobenidae</taxon>
        <taxon>Odobenus</taxon>
    </lineage>
</organism>
<evidence type="ECO:0000313" key="8">
    <source>
        <dbReference type="Proteomes" id="UP000245340"/>
    </source>
</evidence>
<evidence type="ECO:0000256" key="3">
    <source>
        <dbReference type="ARBA" id="ARBA00022833"/>
    </source>
</evidence>
<sequence length="307" mass="34205">MAEHFKERSGCPVCLTHLETPMYLQCGFVCCLRCIDSLQKEPRGEGFLCPSCSVVSQKKDLRPGTHLGRLVSRIKELEPQLTAVLQMNPKMRKFQVEVTLDVDTANHYLIVSEDLRSVCCGYSKQNRRARAERFNYALCVLGSPRFPSGRHYWEVDVGTSKEWDVGVCRDSANRQGPILLSAELGFWTVGLRKGDLFQASTMPVTVLSVSPRLHRLGIFLDMNFGTISFYHISDGSHIFTFTEIPAVETLRPFFALSDPITDGQGFLRICPVMNPAPPSAPADTPTGTPTSTHNGHRSSSAESRENH</sequence>
<dbReference type="PRINTS" id="PR01407">
    <property type="entry name" value="BUTYPHLNCDUF"/>
</dbReference>
<dbReference type="PROSITE" id="PS50188">
    <property type="entry name" value="B302_SPRY"/>
    <property type="match status" value="1"/>
</dbReference>
<dbReference type="Gene3D" id="3.30.40.10">
    <property type="entry name" value="Zinc/RING finger domain, C3HC4 (zinc finger)"/>
    <property type="match status" value="1"/>
</dbReference>
<evidence type="ECO:0000256" key="2">
    <source>
        <dbReference type="ARBA" id="ARBA00022771"/>
    </source>
</evidence>
<dbReference type="Gene3D" id="2.60.120.920">
    <property type="match status" value="1"/>
</dbReference>
<dbReference type="InterPro" id="IPR022723">
    <property type="entry name" value="RDM_domain_RFPL"/>
</dbReference>
<dbReference type="InParanoid" id="A0A2U3W9X7"/>
<dbReference type="InterPro" id="IPR001870">
    <property type="entry name" value="B30.2/SPRY"/>
</dbReference>
<evidence type="ECO:0000313" key="9">
    <source>
        <dbReference type="RefSeq" id="XP_004405139.1"/>
    </source>
</evidence>
<keyword evidence="3" id="KW-0862">Zinc</keyword>
<dbReference type="Pfam" id="PF15227">
    <property type="entry name" value="zf-C3HC4_4"/>
    <property type="match status" value="1"/>
</dbReference>
<dbReference type="InterPro" id="IPR003879">
    <property type="entry name" value="Butyrophylin_SPRY"/>
</dbReference>
<gene>
    <name evidence="9" type="primary">RFPL4A</name>
</gene>
<feature type="region of interest" description="Disordered" evidence="5">
    <location>
        <begin position="274"/>
        <end position="307"/>
    </location>
</feature>